<dbReference type="SMR" id="A0A482XVM4"/>
<dbReference type="GO" id="GO:0006357">
    <property type="term" value="P:regulation of transcription by RNA polymerase II"/>
    <property type="evidence" value="ECO:0007669"/>
    <property type="project" value="TreeGrafter"/>
</dbReference>
<evidence type="ECO:0000313" key="8">
    <source>
        <dbReference type="Proteomes" id="UP000291343"/>
    </source>
</evidence>
<organism evidence="7 8">
    <name type="scientific">Laodelphax striatellus</name>
    <name type="common">Small brown planthopper</name>
    <name type="synonym">Delphax striatella</name>
    <dbReference type="NCBI Taxonomy" id="195883"/>
    <lineage>
        <taxon>Eukaryota</taxon>
        <taxon>Metazoa</taxon>
        <taxon>Ecdysozoa</taxon>
        <taxon>Arthropoda</taxon>
        <taxon>Hexapoda</taxon>
        <taxon>Insecta</taxon>
        <taxon>Pterygota</taxon>
        <taxon>Neoptera</taxon>
        <taxon>Paraneoptera</taxon>
        <taxon>Hemiptera</taxon>
        <taxon>Auchenorrhyncha</taxon>
        <taxon>Fulgoroidea</taxon>
        <taxon>Delphacidae</taxon>
        <taxon>Criomorphinae</taxon>
        <taxon>Laodelphax</taxon>
    </lineage>
</organism>
<dbReference type="Pfam" id="PF22941">
    <property type="entry name" value="TADA2A-like_3rd"/>
    <property type="match status" value="1"/>
</dbReference>
<dbReference type="InterPro" id="IPR017930">
    <property type="entry name" value="Myb_dom"/>
</dbReference>
<dbReference type="PROSITE" id="PS50934">
    <property type="entry name" value="SWIRM"/>
    <property type="match status" value="1"/>
</dbReference>
<sequence>MSFVVVNYLLYFNISIVKSGLSSLKRQGMENGEDIASSWSLKEEVNLLEAMVVCGQDWLSISKRCAGRSPDECERHYYNYFIDNPRLTALSNLLTKTREASYNCRKLLCPSLLSSNSVCGCGDNECDNSSLISKIEEDNSTTNLDEFEKTNDSFETSVNNRISEAYSDECEQWGHVSFKKTTFYQQDNDNCSVSTAKNNENRKLLPENSDLGTIKQEVKFNCDSTVTCEVLEINQCNSTIDSCRFKHLDSDYKTDIKLESGSVSELCPSKTLKRKSIVFEPSGNEQPSDYFLESSTENVEFHEKRAGFDAKRTEFDIEYDNGAEEALNMLSHELIQDDEDVDNHLITELSLSVVKGYMYRLKERHQRKSLVQRFGLLDYSKIANYMKTVETTFGKRFAKRLVLLKRLFSSEDYDDFVKGFQRQNQLKSQLSTLFSYRERGITTLAAGGLYEEMSRMRNESNRQIQAIPVIRQLENGEAILGNTFRRPAPPIAIQEMPGHESLDKEEAEFCSIQRIPPKSFLEYKTTLISECEKRKCLKLAHARPLLKIDVNKTRKLYDLLLKKNLIWKDEK</sequence>
<dbReference type="GO" id="GO:0140672">
    <property type="term" value="C:ATAC complex"/>
    <property type="evidence" value="ECO:0007669"/>
    <property type="project" value="UniProtKB-ARBA"/>
</dbReference>
<keyword evidence="8" id="KW-1185">Reference proteome</keyword>
<dbReference type="InParanoid" id="A0A482XVM4"/>
<protein>
    <recommendedName>
        <fullName evidence="9">Transcriptional adapter</fullName>
    </recommendedName>
</protein>
<evidence type="ECO:0008006" key="9">
    <source>
        <dbReference type="Google" id="ProtNLM"/>
    </source>
</evidence>
<comment type="caution">
    <text evidence="7">The sequence shown here is derived from an EMBL/GenBank/DDBJ whole genome shotgun (WGS) entry which is preliminary data.</text>
</comment>
<proteinExistence type="predicted"/>
<dbReference type="PROSITE" id="PS50090">
    <property type="entry name" value="MYB_LIKE"/>
    <property type="match status" value="1"/>
</dbReference>
<dbReference type="Gene3D" id="1.10.10.60">
    <property type="entry name" value="Homeodomain-like"/>
    <property type="match status" value="1"/>
</dbReference>
<dbReference type="PANTHER" id="PTHR12374">
    <property type="entry name" value="TRANSCRIPTIONAL ADAPTOR 2 ADA2 -RELATED"/>
    <property type="match status" value="1"/>
</dbReference>
<evidence type="ECO:0000259" key="6">
    <source>
        <dbReference type="PROSITE" id="PS51294"/>
    </source>
</evidence>
<dbReference type="CDD" id="cd00167">
    <property type="entry name" value="SANT"/>
    <property type="match status" value="1"/>
</dbReference>
<dbReference type="InterPro" id="IPR017884">
    <property type="entry name" value="SANT_dom"/>
</dbReference>
<accession>A0A482XVM4</accession>
<dbReference type="InterPro" id="IPR001005">
    <property type="entry name" value="SANT/Myb"/>
</dbReference>
<dbReference type="GO" id="GO:0003713">
    <property type="term" value="F:transcription coactivator activity"/>
    <property type="evidence" value="ECO:0007669"/>
    <property type="project" value="TreeGrafter"/>
</dbReference>
<feature type="domain" description="SWIRM" evidence="4">
    <location>
        <begin position="482"/>
        <end position="571"/>
    </location>
</feature>
<dbReference type="EMBL" id="QKKF02000247">
    <property type="protein sequence ID" value="RZF49209.1"/>
    <property type="molecule type" value="Genomic_DNA"/>
</dbReference>
<comment type="subcellular location">
    <subcellularLocation>
        <location evidence="1">Nucleus</location>
    </subcellularLocation>
</comment>
<name>A0A482XVM4_LAOST</name>
<dbReference type="InterPro" id="IPR009057">
    <property type="entry name" value="Homeodomain-like_sf"/>
</dbReference>
<dbReference type="Gene3D" id="1.10.10.10">
    <property type="entry name" value="Winged helix-like DNA-binding domain superfamily/Winged helix DNA-binding domain"/>
    <property type="match status" value="1"/>
</dbReference>
<evidence type="ECO:0000259" key="4">
    <source>
        <dbReference type="PROSITE" id="PS50934"/>
    </source>
</evidence>
<evidence type="ECO:0000313" key="7">
    <source>
        <dbReference type="EMBL" id="RZF49209.1"/>
    </source>
</evidence>
<dbReference type="STRING" id="195883.A0A482XVM4"/>
<dbReference type="PROSITE" id="PS51293">
    <property type="entry name" value="SANT"/>
    <property type="match status" value="1"/>
</dbReference>
<keyword evidence="2" id="KW-0539">Nucleus</keyword>
<dbReference type="FunFam" id="1.10.10.10:FF:000087">
    <property type="entry name" value="Transcriptional adapter 2"/>
    <property type="match status" value="1"/>
</dbReference>
<feature type="domain" description="SANT" evidence="5">
    <location>
        <begin position="34"/>
        <end position="85"/>
    </location>
</feature>
<dbReference type="GO" id="GO:0005634">
    <property type="term" value="C:nucleus"/>
    <property type="evidence" value="ECO:0007669"/>
    <property type="project" value="UniProtKB-SubCell"/>
</dbReference>
<dbReference type="Proteomes" id="UP000291343">
    <property type="component" value="Unassembled WGS sequence"/>
</dbReference>
<dbReference type="InterPro" id="IPR007526">
    <property type="entry name" value="SWIRM"/>
</dbReference>
<evidence type="ECO:0000256" key="2">
    <source>
        <dbReference type="ARBA" id="ARBA00023242"/>
    </source>
</evidence>
<dbReference type="GO" id="GO:0003682">
    <property type="term" value="F:chromatin binding"/>
    <property type="evidence" value="ECO:0007669"/>
    <property type="project" value="TreeGrafter"/>
</dbReference>
<reference evidence="7 8" key="1">
    <citation type="journal article" date="2017" name="Gigascience">
        <title>Genome sequence of the small brown planthopper, Laodelphax striatellus.</title>
        <authorList>
            <person name="Zhu J."/>
            <person name="Jiang F."/>
            <person name="Wang X."/>
            <person name="Yang P."/>
            <person name="Bao Y."/>
            <person name="Zhao W."/>
            <person name="Wang W."/>
            <person name="Lu H."/>
            <person name="Wang Q."/>
            <person name="Cui N."/>
            <person name="Li J."/>
            <person name="Chen X."/>
            <person name="Luo L."/>
            <person name="Yu J."/>
            <person name="Kang L."/>
            <person name="Cui F."/>
        </authorList>
    </citation>
    <scope>NUCLEOTIDE SEQUENCE [LARGE SCALE GENOMIC DNA]</scope>
    <source>
        <strain evidence="7">Lst14</strain>
    </source>
</reference>
<evidence type="ECO:0000259" key="3">
    <source>
        <dbReference type="PROSITE" id="PS50090"/>
    </source>
</evidence>
<dbReference type="GO" id="GO:0006338">
    <property type="term" value="P:chromatin remodeling"/>
    <property type="evidence" value="ECO:0007669"/>
    <property type="project" value="TreeGrafter"/>
</dbReference>
<evidence type="ECO:0000259" key="5">
    <source>
        <dbReference type="PROSITE" id="PS51293"/>
    </source>
</evidence>
<dbReference type="SUPFAM" id="SSF46689">
    <property type="entry name" value="Homeodomain-like"/>
    <property type="match status" value="2"/>
</dbReference>
<dbReference type="Pfam" id="PF00249">
    <property type="entry name" value="Myb_DNA-binding"/>
    <property type="match status" value="1"/>
</dbReference>
<gene>
    <name evidence="7" type="ORF">LSTR_LSTR010939</name>
</gene>
<dbReference type="InterPro" id="IPR036388">
    <property type="entry name" value="WH-like_DNA-bd_sf"/>
</dbReference>
<dbReference type="SMART" id="SM00717">
    <property type="entry name" value="SANT"/>
    <property type="match status" value="1"/>
</dbReference>
<feature type="domain" description="HTH myb-type" evidence="6">
    <location>
        <begin position="38"/>
        <end position="85"/>
    </location>
</feature>
<dbReference type="PANTHER" id="PTHR12374:SF20">
    <property type="entry name" value="TRANSCRIPTIONAL ADAPTER 2-ALPHA"/>
    <property type="match status" value="1"/>
</dbReference>
<dbReference type="AlphaFoldDB" id="A0A482XVM4"/>
<feature type="domain" description="Myb-like" evidence="3">
    <location>
        <begin position="37"/>
        <end position="81"/>
    </location>
</feature>
<evidence type="ECO:0000256" key="1">
    <source>
        <dbReference type="ARBA" id="ARBA00004123"/>
    </source>
</evidence>
<dbReference type="PROSITE" id="PS51294">
    <property type="entry name" value="HTH_MYB"/>
    <property type="match status" value="1"/>
</dbReference>
<dbReference type="InterPro" id="IPR055141">
    <property type="entry name" value="TADA2A_B-like_dom"/>
</dbReference>
<dbReference type="OrthoDB" id="270417at2759"/>